<keyword evidence="5" id="KW-0378">Hydrolase</keyword>
<evidence type="ECO:0000256" key="5">
    <source>
        <dbReference type="ARBA" id="ARBA00022801"/>
    </source>
</evidence>
<dbReference type="PROSITE" id="PS00973">
    <property type="entry name" value="USP_2"/>
    <property type="match status" value="1"/>
</dbReference>
<feature type="domain" description="USP" evidence="9">
    <location>
        <begin position="108"/>
        <end position="531"/>
    </location>
</feature>
<evidence type="ECO:0000256" key="1">
    <source>
        <dbReference type="ARBA" id="ARBA00000707"/>
    </source>
</evidence>
<dbReference type="InterPro" id="IPR001394">
    <property type="entry name" value="Peptidase_C19_UCH"/>
</dbReference>
<feature type="domain" description="Ubiquitin-like" evidence="8">
    <location>
        <begin position="2"/>
        <end position="74"/>
    </location>
</feature>
<dbReference type="GO" id="GO:0016579">
    <property type="term" value="P:protein deubiquitination"/>
    <property type="evidence" value="ECO:0007669"/>
    <property type="project" value="InterPro"/>
</dbReference>
<dbReference type="Gene3D" id="3.10.20.90">
    <property type="entry name" value="Phosphatidylinositol 3-kinase Catalytic Subunit, Chain A, domain 1"/>
    <property type="match status" value="1"/>
</dbReference>
<dbReference type="GO" id="GO:0061136">
    <property type="term" value="P:regulation of proteasomal protein catabolic process"/>
    <property type="evidence" value="ECO:0007669"/>
    <property type="project" value="TreeGrafter"/>
</dbReference>
<dbReference type="Pfam" id="PF00443">
    <property type="entry name" value="UCH"/>
    <property type="match status" value="1"/>
</dbReference>
<dbReference type="InterPro" id="IPR028889">
    <property type="entry name" value="USP"/>
</dbReference>
<dbReference type="InterPro" id="IPR018200">
    <property type="entry name" value="USP_CS"/>
</dbReference>
<evidence type="ECO:0000256" key="6">
    <source>
        <dbReference type="ARBA" id="ARBA00022807"/>
    </source>
</evidence>
<protein>
    <recommendedName>
        <fullName evidence="2">ubiquitinyl hydrolase 1</fullName>
        <ecNumber evidence="2">3.4.19.12</ecNumber>
    </recommendedName>
</protein>
<feature type="compositionally biased region" description="Basic and acidic residues" evidence="7">
    <location>
        <begin position="372"/>
        <end position="396"/>
    </location>
</feature>
<dbReference type="PROSITE" id="PS50053">
    <property type="entry name" value="UBIQUITIN_2"/>
    <property type="match status" value="1"/>
</dbReference>
<feature type="compositionally biased region" description="Acidic residues" evidence="7">
    <location>
        <begin position="410"/>
        <end position="419"/>
    </location>
</feature>
<evidence type="ECO:0000259" key="9">
    <source>
        <dbReference type="PROSITE" id="PS50235"/>
    </source>
</evidence>
<dbReference type="GO" id="GO:0070628">
    <property type="term" value="F:proteasome binding"/>
    <property type="evidence" value="ECO:0007669"/>
    <property type="project" value="TreeGrafter"/>
</dbReference>
<dbReference type="InterPro" id="IPR000626">
    <property type="entry name" value="Ubiquitin-like_dom"/>
</dbReference>
<dbReference type="EC" id="3.4.19.12" evidence="2"/>
<dbReference type="SUPFAM" id="SSF54236">
    <property type="entry name" value="Ubiquitin-like"/>
    <property type="match status" value="1"/>
</dbReference>
<dbReference type="CDD" id="cd16104">
    <property type="entry name" value="Ubl_USP14_like"/>
    <property type="match status" value="1"/>
</dbReference>
<dbReference type="PANTHER" id="PTHR43982:SF1">
    <property type="entry name" value="UBIQUITIN CARBOXYL-TERMINAL HYDROLASE 14"/>
    <property type="match status" value="1"/>
</dbReference>
<dbReference type="GO" id="GO:0004843">
    <property type="term" value="F:cysteine-type deubiquitinase activity"/>
    <property type="evidence" value="ECO:0007669"/>
    <property type="project" value="UniProtKB-EC"/>
</dbReference>
<evidence type="ECO:0000256" key="2">
    <source>
        <dbReference type="ARBA" id="ARBA00012759"/>
    </source>
</evidence>
<organism evidence="10">
    <name type="scientific">Bicosoecida sp. CB-2014</name>
    <dbReference type="NCBI Taxonomy" id="1486930"/>
    <lineage>
        <taxon>Eukaryota</taxon>
        <taxon>Sar</taxon>
        <taxon>Stramenopiles</taxon>
        <taxon>Bigyra</taxon>
        <taxon>Opalozoa</taxon>
        <taxon>Bicosoecida</taxon>
    </lineage>
</organism>
<keyword evidence="6" id="KW-0788">Thiol protease</keyword>
<sequence>MPKVTVKHGSTKYENVEIDPALPVRAFRDTLLKLTGVPVARQKLMAKGVWKGMLKDSVDLSTLSIADGALVTLMGAADKVAARPTEEVKFVEDMTSKEVAEAGAVVPAGIVNEGNTCYMNSTLECFRHVPEIRSALKEWDGSGGMDGTVAVAAELRGLMGELDSSVEPVRPLRFLARLRQAFPQFGETDGRGIPKQQDAEEFQNVLMTCLGNALTKPSPSVPSLGDRGNALDAVLGFKVRVTMTCQETDAEPPSVRSEGQRKLVCNIEGGAGAKNQINDLSEGVKLNLRGSLTKRSEVLGRDAEWVVDRRLESLPRVLAVQFMRFYWKPTPDSRDRAGVKCKMMRPVSFPTHNFDVRDFCTPEVQARLAVERTKARDEEERLLAKAEAAGGKKAEGDGEGGAGAGAGADAEMEEDDDDAEMKAAMALSMGEGGAAGGAGGAGDADMGAALEGPVGIGLPEHFRGYYELAGVVTHKGRSADSGHYMGWVRQKGDDWLCFDDDEVSQCKTEDIAVLKGGGDYHMAYLCFYRAQTATVAEEAVQRAAAAEASLKAKKK</sequence>
<dbReference type="PROSITE" id="PS50235">
    <property type="entry name" value="USP_3"/>
    <property type="match status" value="1"/>
</dbReference>
<dbReference type="AlphaFoldDB" id="A0A7S1CA16"/>
<evidence type="ECO:0000259" key="8">
    <source>
        <dbReference type="PROSITE" id="PS50053"/>
    </source>
</evidence>
<dbReference type="GO" id="GO:0043161">
    <property type="term" value="P:proteasome-mediated ubiquitin-dependent protein catabolic process"/>
    <property type="evidence" value="ECO:0007669"/>
    <property type="project" value="InterPro"/>
</dbReference>
<accession>A0A7S1CA16</accession>
<evidence type="ECO:0000313" key="10">
    <source>
        <dbReference type="EMBL" id="CAD8913617.1"/>
    </source>
</evidence>
<dbReference type="SUPFAM" id="SSF54001">
    <property type="entry name" value="Cysteine proteinases"/>
    <property type="match status" value="1"/>
</dbReference>
<dbReference type="SMART" id="SM00213">
    <property type="entry name" value="UBQ"/>
    <property type="match status" value="1"/>
</dbReference>
<dbReference type="InterPro" id="IPR038765">
    <property type="entry name" value="Papain-like_cys_pep_sf"/>
</dbReference>
<dbReference type="EMBL" id="HBFS01010011">
    <property type="protein sequence ID" value="CAD8913617.1"/>
    <property type="molecule type" value="Transcribed_RNA"/>
</dbReference>
<dbReference type="Gene3D" id="3.90.70.10">
    <property type="entry name" value="Cysteine proteinases"/>
    <property type="match status" value="1"/>
</dbReference>
<evidence type="ECO:0000256" key="7">
    <source>
        <dbReference type="SAM" id="MobiDB-lite"/>
    </source>
</evidence>
<proteinExistence type="predicted"/>
<evidence type="ECO:0000256" key="3">
    <source>
        <dbReference type="ARBA" id="ARBA00022670"/>
    </source>
</evidence>
<dbReference type="InterPro" id="IPR029071">
    <property type="entry name" value="Ubiquitin-like_domsf"/>
</dbReference>
<keyword evidence="4" id="KW-0833">Ubl conjugation pathway</keyword>
<gene>
    <name evidence="10" type="ORF">BSP0115_LOCUS6869</name>
</gene>
<feature type="region of interest" description="Disordered" evidence="7">
    <location>
        <begin position="372"/>
        <end position="419"/>
    </location>
</feature>
<dbReference type="InterPro" id="IPR044635">
    <property type="entry name" value="UBP14-like"/>
</dbReference>
<reference evidence="10" key="1">
    <citation type="submission" date="2021-01" db="EMBL/GenBank/DDBJ databases">
        <authorList>
            <person name="Corre E."/>
            <person name="Pelletier E."/>
            <person name="Niang G."/>
            <person name="Scheremetjew M."/>
            <person name="Finn R."/>
            <person name="Kale V."/>
            <person name="Holt S."/>
            <person name="Cochrane G."/>
            <person name="Meng A."/>
            <person name="Brown T."/>
            <person name="Cohen L."/>
        </authorList>
    </citation>
    <scope>NUCLEOTIDE SEQUENCE</scope>
    <source>
        <strain evidence="10">Ms1</strain>
    </source>
</reference>
<evidence type="ECO:0000256" key="4">
    <source>
        <dbReference type="ARBA" id="ARBA00022786"/>
    </source>
</evidence>
<name>A0A7S1CA16_9STRA</name>
<dbReference type="PANTHER" id="PTHR43982">
    <property type="entry name" value="UBIQUITIN CARBOXYL-TERMINAL HYDROLASE"/>
    <property type="match status" value="1"/>
</dbReference>
<keyword evidence="3" id="KW-0645">Protease</keyword>
<comment type="catalytic activity">
    <reaction evidence="1">
        <text>Thiol-dependent hydrolysis of ester, thioester, amide, peptide and isopeptide bonds formed by the C-terminal Gly of ubiquitin (a 76-residue protein attached to proteins as an intracellular targeting signal).</text>
        <dbReference type="EC" id="3.4.19.12"/>
    </reaction>
</comment>